<dbReference type="RefSeq" id="XP_032457235.1">
    <property type="nucleotide sequence ID" value="XM_032601344.1"/>
</dbReference>
<protein>
    <submittedName>
        <fullName evidence="1">Uncharacterized protein</fullName>
    </submittedName>
</protein>
<organism evidence="1 2">
    <name type="scientific">Nasonia vitripennis</name>
    <name type="common">Parasitic wasp</name>
    <dbReference type="NCBI Taxonomy" id="7425"/>
    <lineage>
        <taxon>Eukaryota</taxon>
        <taxon>Metazoa</taxon>
        <taxon>Ecdysozoa</taxon>
        <taxon>Arthropoda</taxon>
        <taxon>Hexapoda</taxon>
        <taxon>Insecta</taxon>
        <taxon>Pterygota</taxon>
        <taxon>Neoptera</taxon>
        <taxon>Endopterygota</taxon>
        <taxon>Hymenoptera</taxon>
        <taxon>Apocrita</taxon>
        <taxon>Proctotrupomorpha</taxon>
        <taxon>Chalcidoidea</taxon>
        <taxon>Pteromalidae</taxon>
        <taxon>Pteromalinae</taxon>
        <taxon>Nasonia</taxon>
    </lineage>
</organism>
<dbReference type="InParanoid" id="A0A7M7QZX9"/>
<name>A0A7M7QZX9_NASVI</name>
<dbReference type="AlphaFoldDB" id="A0A7M7QZX9"/>
<dbReference type="KEGG" id="nvi:116738623"/>
<keyword evidence="2" id="KW-1185">Reference proteome</keyword>
<evidence type="ECO:0000313" key="1">
    <source>
        <dbReference type="EnsemblMetazoa" id="XP_032457235"/>
    </source>
</evidence>
<sequence length="240" mass="26838">MECSRDGQRDQPRILGVQDGKFLITKQHHLQAPPSAQAADLSQQYHVPAGFFCREEKNGHVIQQPRIHGPLDNQTTKPLQHKTYVPANQEHEMMVDHNGRWQEPSLRSISTVHAELWQGQAAGKQQGIQEPPCTLITKPWYQQADLQTGSWQGQAAGQIQGIQGHPCTLTTEPWYQQANVQTGSWQGQATGQQQGTQGASYTLTTKPWHQRANMQAGPFCQALITAEPAEKKTHQNCKIQ</sequence>
<dbReference type="GeneID" id="116738623"/>
<accession>A0A7M7QZX9</accession>
<dbReference type="Proteomes" id="UP000002358">
    <property type="component" value="Unassembled WGS sequence"/>
</dbReference>
<proteinExistence type="predicted"/>
<dbReference type="EnsemblMetazoa" id="XM_032601344">
    <property type="protein sequence ID" value="XP_032457235"/>
    <property type="gene ID" value="LOC116738623"/>
</dbReference>
<evidence type="ECO:0000313" key="2">
    <source>
        <dbReference type="Proteomes" id="UP000002358"/>
    </source>
</evidence>
<reference evidence="1" key="1">
    <citation type="submission" date="2021-01" db="UniProtKB">
        <authorList>
            <consortium name="EnsemblMetazoa"/>
        </authorList>
    </citation>
    <scope>IDENTIFICATION</scope>
</reference>